<reference evidence="2" key="1">
    <citation type="submission" date="2021-01" db="EMBL/GenBank/DDBJ databases">
        <authorList>
            <person name="Corre E."/>
            <person name="Pelletier E."/>
            <person name="Niang G."/>
            <person name="Scheremetjew M."/>
            <person name="Finn R."/>
            <person name="Kale V."/>
            <person name="Holt S."/>
            <person name="Cochrane G."/>
            <person name="Meng A."/>
            <person name="Brown T."/>
            <person name="Cohen L."/>
        </authorList>
    </citation>
    <scope>NUCLEOTIDE SEQUENCE</scope>
    <source>
        <strain evidence="2">Clade-D-RCC2572</strain>
    </source>
</reference>
<name>A0A7S0KM24_9CHLO</name>
<keyword evidence="1" id="KW-0812">Transmembrane</keyword>
<accession>A0A7S0KM24</accession>
<dbReference type="EMBL" id="HBEW01005506">
    <property type="protein sequence ID" value="CAD8583872.1"/>
    <property type="molecule type" value="Transcribed_RNA"/>
</dbReference>
<dbReference type="PANTHER" id="PTHR34543:SF1">
    <property type="entry name" value="PROTEIN ABA DEFICIENT 4, CHLOROPLASTIC"/>
    <property type="match status" value="1"/>
</dbReference>
<feature type="transmembrane region" description="Helical" evidence="1">
    <location>
        <begin position="93"/>
        <end position="111"/>
    </location>
</feature>
<keyword evidence="1" id="KW-0472">Membrane</keyword>
<evidence type="ECO:0000256" key="1">
    <source>
        <dbReference type="SAM" id="Phobius"/>
    </source>
</evidence>
<organism evidence="2">
    <name type="scientific">Ostreococcus mediterraneus</name>
    <dbReference type="NCBI Taxonomy" id="1486918"/>
    <lineage>
        <taxon>Eukaryota</taxon>
        <taxon>Viridiplantae</taxon>
        <taxon>Chlorophyta</taxon>
        <taxon>Mamiellophyceae</taxon>
        <taxon>Mamiellales</taxon>
        <taxon>Bathycoccaceae</taxon>
        <taxon>Ostreococcus</taxon>
    </lineage>
</organism>
<feature type="transmembrane region" description="Helical" evidence="1">
    <location>
        <begin position="53"/>
        <end position="73"/>
    </location>
</feature>
<dbReference type="AlphaFoldDB" id="A0A7S0KM24"/>
<protein>
    <submittedName>
        <fullName evidence="2">Uncharacterized protein</fullName>
    </submittedName>
</protein>
<dbReference type="PANTHER" id="PTHR34543">
    <property type="entry name" value="PROTEIN ABA DEFICIENT 4, CHLOROPLASTIC"/>
    <property type="match status" value="1"/>
</dbReference>
<dbReference type="Pfam" id="PF14108">
    <property type="entry name" value="ABA4-like"/>
    <property type="match status" value="1"/>
</dbReference>
<sequence length="218" mass="23236">MGAGRAVRRTTTMPSSALAFARGGAGARATMARGRRRGYPKQSSTVVTSASFAAIPDLAFTVATVSVMPIYAVMIAKPQSAKVLALVRSKTTFWLLALCYACAAVASFTSADVFHAVREALSTPGQGALERYVTLVSGFMSTPQTASSAWVHLLSLDLFVARFVYMDSAAYGSTVGDLVARVPVRHSLVLCCMFGPLGLMSHAITRWLWNTFVTVDVI</sequence>
<evidence type="ECO:0000313" key="2">
    <source>
        <dbReference type="EMBL" id="CAD8583872.1"/>
    </source>
</evidence>
<dbReference type="InterPro" id="IPR025461">
    <property type="entry name" value="ABA4-like"/>
</dbReference>
<proteinExistence type="predicted"/>
<gene>
    <name evidence="2" type="ORF">OMED0929_LOCUS4620</name>
</gene>
<keyword evidence="1" id="KW-1133">Transmembrane helix</keyword>
<feature type="transmembrane region" description="Helical" evidence="1">
    <location>
        <begin position="187"/>
        <end position="209"/>
    </location>
</feature>